<evidence type="ECO:0000313" key="7">
    <source>
        <dbReference type="Proteomes" id="UP000198307"/>
    </source>
</evidence>
<dbReference type="NCBIfam" id="TIGR03170">
    <property type="entry name" value="flgA_cterm"/>
    <property type="match status" value="1"/>
</dbReference>
<dbReference type="PANTHER" id="PTHR36307">
    <property type="entry name" value="FLAGELLA BASAL BODY P-RING FORMATION PROTEIN FLGA"/>
    <property type="match status" value="1"/>
</dbReference>
<name>A0A239PT16_9RHOB</name>
<keyword evidence="6" id="KW-0969">Cilium</keyword>
<feature type="chain" id="PRO_5011833001" description="Flagella basal body P-ring formation protein FlgA" evidence="4">
    <location>
        <begin position="20"/>
        <end position="139"/>
    </location>
</feature>
<dbReference type="CDD" id="cd11614">
    <property type="entry name" value="SAF_CpaB_FlgA_like"/>
    <property type="match status" value="1"/>
</dbReference>
<keyword evidence="3 4" id="KW-0574">Periplasm</keyword>
<dbReference type="SUPFAM" id="SSF51269">
    <property type="entry name" value="AFP III-like domain"/>
    <property type="match status" value="1"/>
</dbReference>
<dbReference type="Pfam" id="PF13144">
    <property type="entry name" value="ChapFlgA"/>
    <property type="match status" value="1"/>
</dbReference>
<keyword evidence="2 4" id="KW-0732">Signal</keyword>
<dbReference type="AlphaFoldDB" id="A0A239PT16"/>
<comment type="similarity">
    <text evidence="4">Belongs to the FlgA family.</text>
</comment>
<feature type="domain" description="SAF" evidence="5">
    <location>
        <begin position="19"/>
        <end position="76"/>
    </location>
</feature>
<protein>
    <recommendedName>
        <fullName evidence="4">Flagella basal body P-ring formation protein FlgA</fullName>
    </recommendedName>
</protein>
<evidence type="ECO:0000313" key="6">
    <source>
        <dbReference type="EMBL" id="SNT73056.1"/>
    </source>
</evidence>
<evidence type="ECO:0000259" key="5">
    <source>
        <dbReference type="SMART" id="SM00858"/>
    </source>
</evidence>
<dbReference type="RefSeq" id="WP_089343819.1">
    <property type="nucleotide sequence ID" value="NZ_CP067129.1"/>
</dbReference>
<dbReference type="EMBL" id="FZQB01000004">
    <property type="protein sequence ID" value="SNT73056.1"/>
    <property type="molecule type" value="Genomic_DNA"/>
</dbReference>
<sequence length="139" mass="14593">MTRHAIAALFALLPLTGQAAVLAAARTLQAGTIITASDLRAIDGKSAGLSDPASAIGKQARVTIYEGRPIHANLLQSPRIVRRNQTVQVIFQRGALQVRAQARALSDGGEGDVIRVMNTDSRKVISALVQPDGSLLAGF</sequence>
<evidence type="ECO:0000256" key="2">
    <source>
        <dbReference type="ARBA" id="ARBA00022729"/>
    </source>
</evidence>
<organism evidence="6 7">
    <name type="scientific">Paracoccus seriniphilus</name>
    <dbReference type="NCBI Taxonomy" id="184748"/>
    <lineage>
        <taxon>Bacteria</taxon>
        <taxon>Pseudomonadati</taxon>
        <taxon>Pseudomonadota</taxon>
        <taxon>Alphaproteobacteria</taxon>
        <taxon>Rhodobacterales</taxon>
        <taxon>Paracoccaceae</taxon>
        <taxon>Paracoccus</taxon>
    </lineage>
</organism>
<dbReference type="InterPro" id="IPR036732">
    <property type="entry name" value="AFP_Neu5c_C_sf"/>
</dbReference>
<dbReference type="Proteomes" id="UP000198307">
    <property type="component" value="Unassembled WGS sequence"/>
</dbReference>
<feature type="signal peptide" evidence="4">
    <location>
        <begin position="1"/>
        <end position="19"/>
    </location>
</feature>
<dbReference type="InterPro" id="IPR039246">
    <property type="entry name" value="Flagellar_FlgA"/>
</dbReference>
<evidence type="ECO:0000256" key="4">
    <source>
        <dbReference type="RuleBase" id="RU362063"/>
    </source>
</evidence>
<keyword evidence="4" id="KW-1005">Bacterial flagellum biogenesis</keyword>
<accession>A0A239PT16</accession>
<dbReference type="OrthoDB" id="7619725at2"/>
<keyword evidence="6" id="KW-0966">Cell projection</keyword>
<reference evidence="6 7" key="1">
    <citation type="submission" date="2017-07" db="EMBL/GenBank/DDBJ databases">
        <authorList>
            <person name="Sun Z.S."/>
            <person name="Albrecht U."/>
            <person name="Echele G."/>
            <person name="Lee C.C."/>
        </authorList>
    </citation>
    <scope>NUCLEOTIDE SEQUENCE [LARGE SCALE GENOMIC DNA]</scope>
    <source>
        <strain evidence="6 7">DSM 14827</strain>
    </source>
</reference>
<gene>
    <name evidence="6" type="ORF">SAMN05444959_104227</name>
</gene>
<comment type="subcellular location">
    <subcellularLocation>
        <location evidence="1 4">Periplasm</location>
    </subcellularLocation>
</comment>
<dbReference type="Gene3D" id="2.30.30.760">
    <property type="match status" value="1"/>
</dbReference>
<dbReference type="PANTHER" id="PTHR36307:SF1">
    <property type="entry name" value="FLAGELLA BASAL BODY P-RING FORMATION PROTEIN FLGA"/>
    <property type="match status" value="1"/>
</dbReference>
<evidence type="ECO:0000256" key="1">
    <source>
        <dbReference type="ARBA" id="ARBA00004418"/>
    </source>
</evidence>
<dbReference type="InterPro" id="IPR013974">
    <property type="entry name" value="SAF"/>
</dbReference>
<dbReference type="InterPro" id="IPR017585">
    <property type="entry name" value="SAF_FlgA"/>
</dbReference>
<keyword evidence="7" id="KW-1185">Reference proteome</keyword>
<keyword evidence="6" id="KW-0282">Flagellum</keyword>
<dbReference type="GO" id="GO:0044780">
    <property type="term" value="P:bacterial-type flagellum assembly"/>
    <property type="evidence" value="ECO:0007669"/>
    <property type="project" value="InterPro"/>
</dbReference>
<comment type="function">
    <text evidence="4">Involved in the assembly process of the P-ring formation. It may associate with FlgF on the rod constituting a structure essential for the P-ring assembly or may act as a modulator protein for the P-ring assembly.</text>
</comment>
<dbReference type="GO" id="GO:0042597">
    <property type="term" value="C:periplasmic space"/>
    <property type="evidence" value="ECO:0007669"/>
    <property type="project" value="UniProtKB-SubCell"/>
</dbReference>
<proteinExistence type="inferred from homology"/>
<dbReference type="Gene3D" id="3.90.1210.10">
    <property type="entry name" value="Antifreeze-like/N-acetylneuraminic acid synthase C-terminal domain"/>
    <property type="match status" value="1"/>
</dbReference>
<evidence type="ECO:0000256" key="3">
    <source>
        <dbReference type="ARBA" id="ARBA00022764"/>
    </source>
</evidence>
<dbReference type="SMART" id="SM00858">
    <property type="entry name" value="SAF"/>
    <property type="match status" value="1"/>
</dbReference>